<reference evidence="3" key="1">
    <citation type="journal article" date="2019" name="Int. J. Syst. Evol. Microbiol.">
        <title>The Global Catalogue of Microorganisms (GCM) 10K type strain sequencing project: providing services to taxonomists for standard genome sequencing and annotation.</title>
        <authorList>
            <consortium name="The Broad Institute Genomics Platform"/>
            <consortium name="The Broad Institute Genome Sequencing Center for Infectious Disease"/>
            <person name="Wu L."/>
            <person name="Ma J."/>
        </authorList>
    </citation>
    <scope>NUCLEOTIDE SEQUENCE [LARGE SCALE GENOMIC DNA]</scope>
    <source>
        <strain evidence="3">CGMCC 1.15905</strain>
    </source>
</reference>
<proteinExistence type="predicted"/>
<accession>A0ABQ1HJW9</accession>
<gene>
    <name evidence="2" type="ORF">GCM10011521_17710</name>
</gene>
<feature type="chain" id="PRO_5046022533" description="DUF5666 domain-containing protein" evidence="1">
    <location>
        <begin position="32"/>
        <end position="291"/>
    </location>
</feature>
<dbReference type="Proteomes" id="UP000623419">
    <property type="component" value="Unassembled WGS sequence"/>
</dbReference>
<organism evidence="2 3">
    <name type="scientific">Arenimonas soli</name>
    <dbReference type="NCBI Taxonomy" id="2269504"/>
    <lineage>
        <taxon>Bacteria</taxon>
        <taxon>Pseudomonadati</taxon>
        <taxon>Pseudomonadota</taxon>
        <taxon>Gammaproteobacteria</taxon>
        <taxon>Lysobacterales</taxon>
        <taxon>Lysobacteraceae</taxon>
        <taxon>Arenimonas</taxon>
    </lineage>
</organism>
<dbReference type="RefSeq" id="WP_188663325.1">
    <property type="nucleotide sequence ID" value="NZ_BMKC01000002.1"/>
</dbReference>
<name>A0ABQ1HJW9_9GAMM</name>
<feature type="signal peptide" evidence="1">
    <location>
        <begin position="1"/>
        <end position="31"/>
    </location>
</feature>
<protein>
    <recommendedName>
        <fullName evidence="4">DUF5666 domain-containing protein</fullName>
    </recommendedName>
</protein>
<evidence type="ECO:0008006" key="4">
    <source>
        <dbReference type="Google" id="ProtNLM"/>
    </source>
</evidence>
<evidence type="ECO:0000313" key="3">
    <source>
        <dbReference type="Proteomes" id="UP000623419"/>
    </source>
</evidence>
<sequence>MPFPQLRNSRNTLFGALILAAAMTLPSTVFAQEPMGILEFTGDQGDYISQGQAWSYTEGVEASASADGRVVSVSVYTDTWWNVYFAAPAGQQLVPGVYEGAVRYPFQDDAQPGLSHSGDGRGCNTLTGRFEVTEAEYGPFGSIIRFAANYEQHCEGGAPALWGEVSISNPPPPPALSVDITIHTQATVRHHDGRVTVSGSVICSDDTVAQIGGTVSQRANRFKLAQGSFYATVSCSPTPTPWTASFASGSGTPFNQGQAQVDATAEAYDPTYGAYATDDASTVVNLRRVRN</sequence>
<dbReference type="EMBL" id="BMKC01000002">
    <property type="protein sequence ID" value="GGA79921.1"/>
    <property type="molecule type" value="Genomic_DNA"/>
</dbReference>
<evidence type="ECO:0000256" key="1">
    <source>
        <dbReference type="SAM" id="SignalP"/>
    </source>
</evidence>
<keyword evidence="3" id="KW-1185">Reference proteome</keyword>
<comment type="caution">
    <text evidence="2">The sequence shown here is derived from an EMBL/GenBank/DDBJ whole genome shotgun (WGS) entry which is preliminary data.</text>
</comment>
<keyword evidence="1" id="KW-0732">Signal</keyword>
<evidence type="ECO:0000313" key="2">
    <source>
        <dbReference type="EMBL" id="GGA79921.1"/>
    </source>
</evidence>